<accession>A0ABV5IPZ5</accession>
<name>A0ABV5IPZ5_9ACTN</name>
<evidence type="ECO:0000313" key="2">
    <source>
        <dbReference type="Proteomes" id="UP001589647"/>
    </source>
</evidence>
<evidence type="ECO:0000313" key="1">
    <source>
        <dbReference type="EMBL" id="MFB9206603.1"/>
    </source>
</evidence>
<keyword evidence="2" id="KW-1185">Reference proteome</keyword>
<reference evidence="1 2" key="1">
    <citation type="submission" date="2024-09" db="EMBL/GenBank/DDBJ databases">
        <authorList>
            <person name="Sun Q."/>
            <person name="Mori K."/>
        </authorList>
    </citation>
    <scope>NUCLEOTIDE SEQUENCE [LARGE SCALE GENOMIC DNA]</scope>
    <source>
        <strain evidence="1 2">CCM 3426</strain>
    </source>
</reference>
<proteinExistence type="predicted"/>
<gene>
    <name evidence="1" type="ORF">ACFFV7_35765</name>
</gene>
<dbReference type="RefSeq" id="WP_189650666.1">
    <property type="nucleotide sequence ID" value="NZ_BMRC01000015.1"/>
</dbReference>
<sequence length="52" mass="5156">MLAELVDVVGPGELRRGGGRAAAAHHHGVPGGRGQALQLFGGQASAEGRPGE</sequence>
<protein>
    <submittedName>
        <fullName evidence="1">Uncharacterized protein</fullName>
    </submittedName>
</protein>
<organism evidence="1 2">
    <name type="scientific">Nonomuraea spiralis</name>
    <dbReference type="NCBI Taxonomy" id="46182"/>
    <lineage>
        <taxon>Bacteria</taxon>
        <taxon>Bacillati</taxon>
        <taxon>Actinomycetota</taxon>
        <taxon>Actinomycetes</taxon>
        <taxon>Streptosporangiales</taxon>
        <taxon>Streptosporangiaceae</taxon>
        <taxon>Nonomuraea</taxon>
    </lineage>
</organism>
<dbReference type="Proteomes" id="UP001589647">
    <property type="component" value="Unassembled WGS sequence"/>
</dbReference>
<comment type="caution">
    <text evidence="1">The sequence shown here is derived from an EMBL/GenBank/DDBJ whole genome shotgun (WGS) entry which is preliminary data.</text>
</comment>
<dbReference type="EMBL" id="JBHMEI010000039">
    <property type="protein sequence ID" value="MFB9206603.1"/>
    <property type="molecule type" value="Genomic_DNA"/>
</dbReference>